<comment type="caution">
    <text evidence="1">The sequence shown here is derived from an EMBL/GenBank/DDBJ whole genome shotgun (WGS) entry which is preliminary data.</text>
</comment>
<protein>
    <submittedName>
        <fullName evidence="1">Uncharacterized protein</fullName>
    </submittedName>
</protein>
<reference evidence="1" key="1">
    <citation type="journal article" date="2015" name="Nature">
        <title>Complex archaea that bridge the gap between prokaryotes and eukaryotes.</title>
        <authorList>
            <person name="Spang A."/>
            <person name="Saw J.H."/>
            <person name="Jorgensen S.L."/>
            <person name="Zaremba-Niedzwiedzka K."/>
            <person name="Martijn J."/>
            <person name="Lind A.E."/>
            <person name="van Eijk R."/>
            <person name="Schleper C."/>
            <person name="Guy L."/>
            <person name="Ettema T.J."/>
        </authorList>
    </citation>
    <scope>NUCLEOTIDE SEQUENCE</scope>
</reference>
<organism evidence="1">
    <name type="scientific">marine sediment metagenome</name>
    <dbReference type="NCBI Taxonomy" id="412755"/>
    <lineage>
        <taxon>unclassified sequences</taxon>
        <taxon>metagenomes</taxon>
        <taxon>ecological metagenomes</taxon>
    </lineage>
</organism>
<dbReference type="AlphaFoldDB" id="A0A0F9CN87"/>
<dbReference type="EMBL" id="LAZR01035293">
    <property type="protein sequence ID" value="KKL27902.1"/>
    <property type="molecule type" value="Genomic_DNA"/>
</dbReference>
<gene>
    <name evidence="1" type="ORF">LCGC14_2380550</name>
</gene>
<sequence length="66" mass="7414">MKYKRSNIDSTIKAALHNAKETNMSVYVFALAGGYTVQKTPPIGIGQDYFLVEPDGHVIERNTWID</sequence>
<accession>A0A0F9CN87</accession>
<name>A0A0F9CN87_9ZZZZ</name>
<evidence type="ECO:0000313" key="1">
    <source>
        <dbReference type="EMBL" id="KKL27902.1"/>
    </source>
</evidence>
<proteinExistence type="predicted"/>